<accession>A0A9Q9F9W7</accession>
<evidence type="ECO:0000313" key="2">
    <source>
        <dbReference type="EMBL" id="WEL39208.1"/>
    </source>
</evidence>
<reference evidence="1" key="1">
    <citation type="submission" date="2021-05" db="EMBL/GenBank/DDBJ databases">
        <title>Encephalitozoon hellem ATCC 50604 Complete Genome.</title>
        <authorList>
            <person name="Mascarenhas dos Santos A.C."/>
            <person name="Julian A.T."/>
            <person name="Pombert J.-F."/>
        </authorList>
    </citation>
    <scope>NUCLEOTIDE SEQUENCE</scope>
    <source>
        <strain evidence="1">ATCC 50604</strain>
    </source>
</reference>
<dbReference type="OrthoDB" id="2190313at2759"/>
<proteinExistence type="predicted"/>
<dbReference type="GO" id="GO:0000398">
    <property type="term" value="P:mRNA splicing, via spliceosome"/>
    <property type="evidence" value="ECO:0007669"/>
    <property type="project" value="InterPro"/>
</dbReference>
<sequence length="144" mass="16355">MKKTTSRKKGSRLKGAPTRLATPFTIKCLSCGAYIYKNKRHNATREIAHGKDYLGVESHRFHIKCTGCNETLSIRTDPKNGAYVAENGCVRIDEEHARQSEVEDQSTRLKKESDMKDEIIKLRMQMGHVNSSNSTLDKLDKIEE</sequence>
<reference evidence="2 4" key="2">
    <citation type="submission" date="2023-02" db="EMBL/GenBank/DDBJ databases">
        <title>Encephalitozoon hellem ATCC 50451 complete genome.</title>
        <authorList>
            <person name="Mascarenhas dos Santos A.C."/>
            <person name="Julian A.T."/>
            <person name="Pombert J.-F."/>
        </authorList>
    </citation>
    <scope>NUCLEOTIDE SEQUENCE [LARGE SCALE GENOMIC DNA]</scope>
    <source>
        <strain evidence="2 4">ATCC 50451</strain>
    </source>
</reference>
<evidence type="ECO:0000313" key="3">
    <source>
        <dbReference type="Proteomes" id="UP001059546"/>
    </source>
</evidence>
<dbReference type="Proteomes" id="UP001059546">
    <property type="component" value="Chromosome VIII"/>
</dbReference>
<dbReference type="Proteomes" id="UP001217963">
    <property type="component" value="Chromosome VIII"/>
</dbReference>
<evidence type="ECO:0000313" key="4">
    <source>
        <dbReference type="Proteomes" id="UP001217963"/>
    </source>
</evidence>
<dbReference type="PANTHER" id="PTHR12111">
    <property type="entry name" value="SPLICING FACTOR YJU2"/>
    <property type="match status" value="1"/>
</dbReference>
<dbReference type="EMBL" id="CP075154">
    <property type="protein sequence ID" value="UTX43731.1"/>
    <property type="molecule type" value="Genomic_DNA"/>
</dbReference>
<gene>
    <name evidence="1" type="ORF">GPU96_08g15010</name>
    <name evidence="2" type="ORF">PFJ87_08g00660</name>
</gene>
<organism evidence="1 3">
    <name type="scientific">Encephalitozoon hellem</name>
    <name type="common">Microsporidian parasite</name>
    <dbReference type="NCBI Taxonomy" id="27973"/>
    <lineage>
        <taxon>Eukaryota</taxon>
        <taxon>Fungi</taxon>
        <taxon>Fungi incertae sedis</taxon>
        <taxon>Microsporidia</taxon>
        <taxon>Unikaryonidae</taxon>
        <taxon>Encephalitozoon</taxon>
    </lineage>
</organism>
<keyword evidence="4" id="KW-1185">Reference proteome</keyword>
<dbReference type="AlphaFoldDB" id="A0A9Q9F9W7"/>
<dbReference type="EMBL" id="CP119069">
    <property type="protein sequence ID" value="WEL39208.1"/>
    <property type="molecule type" value="Genomic_DNA"/>
</dbReference>
<evidence type="ECO:0000313" key="1">
    <source>
        <dbReference type="EMBL" id="UTX43731.1"/>
    </source>
</evidence>
<dbReference type="InterPro" id="IPR007590">
    <property type="entry name" value="Saf4/Yju2"/>
</dbReference>
<name>A0A9Q9F9W7_ENCHE</name>
<protein>
    <submittedName>
        <fullName evidence="1">DUF572 domain-containing protein</fullName>
    </submittedName>
</protein>
<dbReference type="Pfam" id="PF04502">
    <property type="entry name" value="Saf4_Yju2"/>
    <property type="match status" value="1"/>
</dbReference>